<keyword evidence="5" id="KW-0067">ATP-binding</keyword>
<gene>
    <name evidence="9" type="ORF">EDS130_LOCUS3186</name>
</gene>
<dbReference type="InterPro" id="IPR050187">
    <property type="entry name" value="Lipid_Phosphate_FormReg"/>
</dbReference>
<evidence type="ECO:0000256" key="6">
    <source>
        <dbReference type="ARBA" id="ARBA00023136"/>
    </source>
</evidence>
<comment type="subcellular location">
    <subcellularLocation>
        <location evidence="1">Endomembrane system</location>
    </subcellularLocation>
</comment>
<feature type="domain" description="DAGKc" evidence="8">
    <location>
        <begin position="65"/>
        <end position="214"/>
    </location>
</feature>
<dbReference type="InterPro" id="IPR016064">
    <property type="entry name" value="NAD/diacylglycerol_kinase_sf"/>
</dbReference>
<keyword evidence="2" id="KW-0808">Transferase</keyword>
<proteinExistence type="predicted"/>
<comment type="caution">
    <text evidence="9">The sequence shown here is derived from an EMBL/GenBank/DDBJ whole genome shotgun (WGS) entry which is preliminary data.</text>
</comment>
<dbReference type="EMBL" id="CAJNOJ010000008">
    <property type="protein sequence ID" value="CAF0768772.1"/>
    <property type="molecule type" value="Genomic_DNA"/>
</dbReference>
<dbReference type="GO" id="GO:0016020">
    <property type="term" value="C:membrane"/>
    <property type="evidence" value="ECO:0007669"/>
    <property type="project" value="TreeGrafter"/>
</dbReference>
<reference evidence="9" key="1">
    <citation type="submission" date="2021-02" db="EMBL/GenBank/DDBJ databases">
        <authorList>
            <person name="Nowell W R."/>
        </authorList>
    </citation>
    <scope>NUCLEOTIDE SEQUENCE</scope>
</reference>
<organism evidence="9 10">
    <name type="scientific">Adineta ricciae</name>
    <name type="common">Rotifer</name>
    <dbReference type="NCBI Taxonomy" id="249248"/>
    <lineage>
        <taxon>Eukaryota</taxon>
        <taxon>Metazoa</taxon>
        <taxon>Spiralia</taxon>
        <taxon>Gnathifera</taxon>
        <taxon>Rotifera</taxon>
        <taxon>Eurotatoria</taxon>
        <taxon>Bdelloidea</taxon>
        <taxon>Adinetida</taxon>
        <taxon>Adinetidae</taxon>
        <taxon>Adineta</taxon>
    </lineage>
</organism>
<dbReference type="Gene3D" id="2.60.200.40">
    <property type="match status" value="1"/>
</dbReference>
<dbReference type="PANTHER" id="PTHR12358:SF112">
    <property type="entry name" value="LD11247P-RELATED"/>
    <property type="match status" value="1"/>
</dbReference>
<dbReference type="AlphaFoldDB" id="A0A813QLG2"/>
<keyword evidence="3" id="KW-0547">Nucleotide-binding</keyword>
<dbReference type="FunFam" id="3.40.50.10330:FF:000005">
    <property type="entry name" value="Sphingosine kinase 2"/>
    <property type="match status" value="1"/>
</dbReference>
<dbReference type="GO" id="GO:0042981">
    <property type="term" value="P:regulation of apoptotic process"/>
    <property type="evidence" value="ECO:0007669"/>
    <property type="project" value="UniProtKB-ARBA"/>
</dbReference>
<dbReference type="InterPro" id="IPR001206">
    <property type="entry name" value="Diacylglycerol_kinase_cat_dom"/>
</dbReference>
<dbReference type="SUPFAM" id="SSF111331">
    <property type="entry name" value="NAD kinase/diacylglycerol kinase-like"/>
    <property type="match status" value="1"/>
</dbReference>
<evidence type="ECO:0000256" key="4">
    <source>
        <dbReference type="ARBA" id="ARBA00022777"/>
    </source>
</evidence>
<protein>
    <recommendedName>
        <fullName evidence="7">sphingosine kinase</fullName>
        <ecNumber evidence="7">2.7.1.91</ecNumber>
    </recommendedName>
</protein>
<evidence type="ECO:0000313" key="9">
    <source>
        <dbReference type="EMBL" id="CAF0768772.1"/>
    </source>
</evidence>
<dbReference type="InterPro" id="IPR045540">
    <property type="entry name" value="YegS/DAGK_C"/>
</dbReference>
<dbReference type="PROSITE" id="PS50146">
    <property type="entry name" value="DAGK"/>
    <property type="match status" value="1"/>
</dbReference>
<evidence type="ECO:0000256" key="1">
    <source>
        <dbReference type="ARBA" id="ARBA00004308"/>
    </source>
</evidence>
<dbReference type="GO" id="GO:0008481">
    <property type="term" value="F:sphingosine kinase activity"/>
    <property type="evidence" value="ECO:0007669"/>
    <property type="project" value="UniProtKB-EC"/>
</dbReference>
<evidence type="ECO:0000256" key="3">
    <source>
        <dbReference type="ARBA" id="ARBA00022741"/>
    </source>
</evidence>
<dbReference type="SMART" id="SM00046">
    <property type="entry name" value="DAGKc"/>
    <property type="match status" value="1"/>
</dbReference>
<evidence type="ECO:0000256" key="2">
    <source>
        <dbReference type="ARBA" id="ARBA00022679"/>
    </source>
</evidence>
<evidence type="ECO:0000313" key="10">
    <source>
        <dbReference type="Proteomes" id="UP000663852"/>
    </source>
</evidence>
<dbReference type="Pfam" id="PF00781">
    <property type="entry name" value="DAGK_cat"/>
    <property type="match status" value="1"/>
</dbReference>
<dbReference type="GO" id="GO:0005737">
    <property type="term" value="C:cytoplasm"/>
    <property type="evidence" value="ECO:0007669"/>
    <property type="project" value="TreeGrafter"/>
</dbReference>
<dbReference type="InterPro" id="IPR017438">
    <property type="entry name" value="ATP-NAD_kinase_N"/>
</dbReference>
<evidence type="ECO:0000256" key="7">
    <source>
        <dbReference type="ARBA" id="ARBA00044037"/>
    </source>
</evidence>
<evidence type="ECO:0000259" key="8">
    <source>
        <dbReference type="PROSITE" id="PS50146"/>
    </source>
</evidence>
<dbReference type="Gene3D" id="3.40.50.10330">
    <property type="entry name" value="Probable inorganic polyphosphate/atp-NAD kinase, domain 1"/>
    <property type="match status" value="1"/>
</dbReference>
<evidence type="ECO:0000256" key="5">
    <source>
        <dbReference type="ARBA" id="ARBA00022840"/>
    </source>
</evidence>
<dbReference type="GO" id="GO:0012505">
    <property type="term" value="C:endomembrane system"/>
    <property type="evidence" value="ECO:0007669"/>
    <property type="project" value="UniProtKB-SubCell"/>
</dbReference>
<dbReference type="Pfam" id="PF19279">
    <property type="entry name" value="YegS_C"/>
    <property type="match status" value="1"/>
</dbReference>
<dbReference type="GO" id="GO:0046512">
    <property type="term" value="P:sphingosine biosynthetic process"/>
    <property type="evidence" value="ECO:0007669"/>
    <property type="project" value="TreeGrafter"/>
</dbReference>
<dbReference type="Proteomes" id="UP000663852">
    <property type="component" value="Unassembled WGS sequence"/>
</dbReference>
<dbReference type="OrthoDB" id="3853857at2759"/>
<keyword evidence="4" id="KW-0418">Kinase</keyword>
<keyword evidence="6" id="KW-0472">Membrane</keyword>
<dbReference type="EC" id="2.7.1.91" evidence="7"/>
<sequence>MFVPSRGLSRILSPKRTFRRSEYVFAYGKYDNFDANQAEIICWHRQVTHAVYLRRNLPIDIVTTRGDKRALVLVNPAGGSGRAYRMIMEHVIGIWAEAEFNHQLLITEYAGHARDFVQSLDLNEWSGIVVASGDGLLYEVINGLFSRNDWQDSLKLPIGHLPCGSGNAFITSIVRHSKQPIADSMSQYLIQCAVLIATHQVLPFDMAVIDTCDGQRVFSLLSVEWAVIADVDCDSEKYRFLGGTRFTVEAIKRILRPRVYNGYIDYLPYEVTDDTVQSVQITPNTTTAQLHRHLLPLNEPIPIDSSTSKWRRIDGPFAYVLVTSKSALSKDTVSSPQSSLADGYLTLQFIRTRDSSRMNLAKMFIGLDDGTHFDYDFVEWMPVRAFRIVPSETDGNLMVDGEKVPYGPLQGEVLPSIARCMGKQPRID</sequence>
<dbReference type="PANTHER" id="PTHR12358">
    <property type="entry name" value="SPHINGOSINE KINASE"/>
    <property type="match status" value="1"/>
</dbReference>
<accession>A0A813QLG2</accession>
<name>A0A813QLG2_ADIRI</name>
<dbReference type="GO" id="GO:0005524">
    <property type="term" value="F:ATP binding"/>
    <property type="evidence" value="ECO:0007669"/>
    <property type="project" value="UniProtKB-KW"/>
</dbReference>